<feature type="transmembrane region" description="Helical" evidence="1">
    <location>
        <begin position="231"/>
        <end position="252"/>
    </location>
</feature>
<dbReference type="EMBL" id="LGRX02025730">
    <property type="protein sequence ID" value="KAK3251945.1"/>
    <property type="molecule type" value="Genomic_DNA"/>
</dbReference>
<keyword evidence="2" id="KW-0732">Signal</keyword>
<dbReference type="Proteomes" id="UP001190700">
    <property type="component" value="Unassembled WGS sequence"/>
</dbReference>
<protein>
    <submittedName>
        <fullName evidence="3">Uncharacterized protein</fullName>
    </submittedName>
</protein>
<organism evidence="3 4">
    <name type="scientific">Cymbomonas tetramitiformis</name>
    <dbReference type="NCBI Taxonomy" id="36881"/>
    <lineage>
        <taxon>Eukaryota</taxon>
        <taxon>Viridiplantae</taxon>
        <taxon>Chlorophyta</taxon>
        <taxon>Pyramimonadophyceae</taxon>
        <taxon>Pyramimonadales</taxon>
        <taxon>Pyramimonadaceae</taxon>
        <taxon>Cymbomonas</taxon>
    </lineage>
</organism>
<feature type="chain" id="PRO_5042075963" evidence="2">
    <location>
        <begin position="25"/>
        <end position="305"/>
    </location>
</feature>
<name>A0AAE0CD68_9CHLO</name>
<keyword evidence="4" id="KW-1185">Reference proteome</keyword>
<keyword evidence="1" id="KW-1133">Transmembrane helix</keyword>
<reference evidence="3 4" key="1">
    <citation type="journal article" date="2015" name="Genome Biol. Evol.">
        <title>Comparative Genomics of a Bacterivorous Green Alga Reveals Evolutionary Causalities and Consequences of Phago-Mixotrophic Mode of Nutrition.</title>
        <authorList>
            <person name="Burns J.A."/>
            <person name="Paasch A."/>
            <person name="Narechania A."/>
            <person name="Kim E."/>
        </authorList>
    </citation>
    <scope>NUCLEOTIDE SEQUENCE [LARGE SCALE GENOMIC DNA]</scope>
    <source>
        <strain evidence="3 4">PLY_AMNH</strain>
    </source>
</reference>
<feature type="transmembrane region" description="Helical" evidence="1">
    <location>
        <begin position="142"/>
        <end position="161"/>
    </location>
</feature>
<comment type="caution">
    <text evidence="3">The sequence shown here is derived from an EMBL/GenBank/DDBJ whole genome shotgun (WGS) entry which is preliminary data.</text>
</comment>
<keyword evidence="1" id="KW-0472">Membrane</keyword>
<sequence>MSLRAALIYIALSTLATTYHGVAAKEPGHLLLWLLVQNFVIYLGLSAKYLWFFSHIPTSRSISMLSRQRVTRGVSYQKHAGKAQEKFSDFGVLSRVILQQALLQLRIHLDGQALRHLPYVFILSSRNSSAFFLALWYSNRRWQAALGFSGCCCLCVGYLGTGQAGPAMHTLLMSGSLQLLGTLAGAPPKTVYQEDAVVEYLRVSAKWGMMVAACFAAIASCYAPCQSLGSWQGWGFCVFGGATGVFYMFMVATSPQAAVQMAQISAVAKVVASISAALWVGDEVLPVDLWGALGTLLTYVSAMLP</sequence>
<evidence type="ECO:0000313" key="4">
    <source>
        <dbReference type="Proteomes" id="UP001190700"/>
    </source>
</evidence>
<evidence type="ECO:0000313" key="3">
    <source>
        <dbReference type="EMBL" id="KAK3251945.1"/>
    </source>
</evidence>
<dbReference type="AlphaFoldDB" id="A0AAE0CD68"/>
<feature type="signal peptide" evidence="2">
    <location>
        <begin position="1"/>
        <end position="24"/>
    </location>
</feature>
<accession>A0AAE0CD68</accession>
<gene>
    <name evidence="3" type="ORF">CYMTET_38737</name>
</gene>
<evidence type="ECO:0000256" key="2">
    <source>
        <dbReference type="SAM" id="SignalP"/>
    </source>
</evidence>
<feature type="transmembrane region" description="Helical" evidence="1">
    <location>
        <begin position="34"/>
        <end position="54"/>
    </location>
</feature>
<proteinExistence type="predicted"/>
<evidence type="ECO:0000256" key="1">
    <source>
        <dbReference type="SAM" id="Phobius"/>
    </source>
</evidence>
<keyword evidence="1" id="KW-0812">Transmembrane</keyword>